<dbReference type="PANTHER" id="PTHR31490:SF1">
    <property type="entry name" value="ENDO-1,4-BETA-XYLANASE 1"/>
    <property type="match status" value="1"/>
</dbReference>
<organism evidence="6 7">
    <name type="scientific">Nostoc linckia FACHB-391</name>
    <dbReference type="NCBI Taxonomy" id="2692906"/>
    <lineage>
        <taxon>Bacteria</taxon>
        <taxon>Bacillati</taxon>
        <taxon>Cyanobacteriota</taxon>
        <taxon>Cyanophyceae</taxon>
        <taxon>Nostocales</taxon>
        <taxon>Nostocaceae</taxon>
        <taxon>Nostoc</taxon>
    </lineage>
</organism>
<dbReference type="EMBL" id="JACJTE010000016">
    <property type="protein sequence ID" value="MBD2562135.1"/>
    <property type="molecule type" value="Genomic_DNA"/>
</dbReference>
<dbReference type="InterPro" id="IPR001000">
    <property type="entry name" value="GH10_dom"/>
</dbReference>
<dbReference type="Pfam" id="PF00331">
    <property type="entry name" value="Glyco_hydro_10"/>
    <property type="match status" value="1"/>
</dbReference>
<accession>A0ABR8EZU5</accession>
<keyword evidence="7" id="KW-1185">Reference proteome</keyword>
<dbReference type="SMART" id="SM00633">
    <property type="entry name" value="Glyco_10"/>
    <property type="match status" value="1"/>
</dbReference>
<sequence length="428" mass="49350">MLKFERYLILILCLSILLVNKSSIFTETLTPLSFMQANQLSLSEQIDRTRTGNIVIQVVNSKQQPVSGVEVKLEQVNHEFEFGTALSTEMFAQGANLNDQGQYFNLSRQLFNGTVHENALKWYATEAQQGHVNYADADRILSWSEAHSLQLRGHALFWEVEQWNQPWLKSLSKQELRLAVERRATEICDRYRGRIREYDVLNEMLHGDFFRRRLGEDIVKTMFERCHAADPDAVLYVNDYNILNGKRLDDYVQQIRSLLTQGVPVGGIGIQAHILRENITPAQIQYSLDTLAQFNLPIKITEFSTLANTEQEQAKILLNLYQIAFAHPMVKGILMWGFCEKAHWVPQAAIFDKNFQPKLAAKVYQELVFHRWWTRSNGITNQNGQFSTPAFFGQYQVTVKGWNWSKTRSFSFQSQINQSGSSVLIMLN</sequence>
<name>A0ABR8EZU5_NOSLI</name>
<dbReference type="InterPro" id="IPR044846">
    <property type="entry name" value="GH10"/>
</dbReference>
<evidence type="ECO:0000259" key="5">
    <source>
        <dbReference type="PROSITE" id="PS51760"/>
    </source>
</evidence>
<keyword evidence="2 4" id="KW-0119">Carbohydrate metabolism</keyword>
<dbReference type="PANTHER" id="PTHR31490">
    <property type="entry name" value="GLYCOSYL HYDROLASE"/>
    <property type="match status" value="1"/>
</dbReference>
<comment type="caution">
    <text evidence="6">The sequence shown here is derived from an EMBL/GenBank/DDBJ whole genome shotgun (WGS) entry which is preliminary data.</text>
</comment>
<protein>
    <recommendedName>
        <fullName evidence="4">Beta-xylanase</fullName>
        <ecNumber evidence="4">3.2.1.8</ecNumber>
    </recommendedName>
</protein>
<feature type="domain" description="GH10" evidence="5">
    <location>
        <begin position="87"/>
        <end position="367"/>
    </location>
</feature>
<keyword evidence="4" id="KW-0326">Glycosidase</keyword>
<keyword evidence="3 4" id="KW-0624">Polysaccharide degradation</keyword>
<dbReference type="InterPro" id="IPR017853">
    <property type="entry name" value="GH"/>
</dbReference>
<comment type="catalytic activity">
    <reaction evidence="4">
        <text>Endohydrolysis of (1-&gt;4)-beta-D-xylosidic linkages in xylans.</text>
        <dbReference type="EC" id="3.2.1.8"/>
    </reaction>
</comment>
<dbReference type="PRINTS" id="PR00134">
    <property type="entry name" value="GLHYDRLASE10"/>
</dbReference>
<dbReference type="SUPFAM" id="SSF51445">
    <property type="entry name" value="(Trans)glycosidases"/>
    <property type="match status" value="1"/>
</dbReference>
<dbReference type="PROSITE" id="PS51760">
    <property type="entry name" value="GH10_2"/>
    <property type="match status" value="1"/>
</dbReference>
<evidence type="ECO:0000313" key="7">
    <source>
        <dbReference type="Proteomes" id="UP000604661"/>
    </source>
</evidence>
<evidence type="ECO:0000256" key="3">
    <source>
        <dbReference type="ARBA" id="ARBA00023326"/>
    </source>
</evidence>
<gene>
    <name evidence="6" type="ORF">H6G95_16225</name>
</gene>
<keyword evidence="1 4" id="KW-0378">Hydrolase</keyword>
<evidence type="ECO:0000256" key="1">
    <source>
        <dbReference type="ARBA" id="ARBA00022801"/>
    </source>
</evidence>
<evidence type="ECO:0000256" key="4">
    <source>
        <dbReference type="RuleBase" id="RU361174"/>
    </source>
</evidence>
<dbReference type="Proteomes" id="UP000604661">
    <property type="component" value="Unassembled WGS sequence"/>
</dbReference>
<dbReference type="EC" id="3.2.1.8" evidence="4"/>
<evidence type="ECO:0000256" key="2">
    <source>
        <dbReference type="ARBA" id="ARBA00023277"/>
    </source>
</evidence>
<evidence type="ECO:0000313" key="6">
    <source>
        <dbReference type="EMBL" id="MBD2562135.1"/>
    </source>
</evidence>
<dbReference type="Gene3D" id="3.20.20.80">
    <property type="entry name" value="Glycosidases"/>
    <property type="match status" value="1"/>
</dbReference>
<comment type="similarity">
    <text evidence="4">Belongs to the glycosyl hydrolase 10 (cellulase F) family.</text>
</comment>
<proteinExistence type="inferred from homology"/>
<reference evidence="6 7" key="1">
    <citation type="journal article" date="2020" name="ISME J.">
        <title>Comparative genomics reveals insights into cyanobacterial evolution and habitat adaptation.</title>
        <authorList>
            <person name="Chen M.Y."/>
            <person name="Teng W.K."/>
            <person name="Zhao L."/>
            <person name="Hu C.X."/>
            <person name="Zhou Y.K."/>
            <person name="Han B.P."/>
            <person name="Song L.R."/>
            <person name="Shu W.S."/>
        </authorList>
    </citation>
    <scope>NUCLEOTIDE SEQUENCE [LARGE SCALE GENOMIC DNA]</scope>
    <source>
        <strain evidence="6 7">FACHB-391</strain>
    </source>
</reference>